<dbReference type="SUPFAM" id="SSF50969">
    <property type="entry name" value="YVTN repeat-like/Quinoprotein amine dehydrogenase"/>
    <property type="match status" value="1"/>
</dbReference>
<dbReference type="Proteomes" id="UP000886110">
    <property type="component" value="Unassembled WGS sequence"/>
</dbReference>
<protein>
    <submittedName>
        <fullName evidence="2">Transglutaminase</fullName>
    </submittedName>
</protein>
<dbReference type="Gene3D" id="2.130.10.10">
    <property type="entry name" value="YVTN repeat-like/Quinoprotein amine dehydrogenase"/>
    <property type="match status" value="1"/>
</dbReference>
<evidence type="ECO:0000313" key="2">
    <source>
        <dbReference type="EMBL" id="HHE04561.1"/>
    </source>
</evidence>
<dbReference type="PANTHER" id="PTHR33490">
    <property type="entry name" value="BLR5614 PROTEIN-RELATED"/>
    <property type="match status" value="1"/>
</dbReference>
<dbReference type="EMBL" id="DRTB01000048">
    <property type="protein sequence ID" value="HHE04561.1"/>
    <property type="molecule type" value="Genomic_DNA"/>
</dbReference>
<dbReference type="SUPFAM" id="SSF54001">
    <property type="entry name" value="Cysteine proteinases"/>
    <property type="match status" value="1"/>
</dbReference>
<accession>A0A7C5DAJ1</accession>
<dbReference type="InterPro" id="IPR038765">
    <property type="entry name" value="Papain-like_cys_pep_sf"/>
</dbReference>
<dbReference type="Gene3D" id="3.10.620.30">
    <property type="match status" value="1"/>
</dbReference>
<dbReference type="InterPro" id="IPR011044">
    <property type="entry name" value="Quino_amine_DH_bsu"/>
</dbReference>
<reference evidence="2" key="1">
    <citation type="journal article" date="2020" name="mSystems">
        <title>Genome- and Community-Level Interaction Insights into Carbon Utilization and Element Cycling Functions of Hydrothermarchaeota in Hydrothermal Sediment.</title>
        <authorList>
            <person name="Zhou Z."/>
            <person name="Liu Y."/>
            <person name="Xu W."/>
            <person name="Pan J."/>
            <person name="Luo Z.H."/>
            <person name="Li M."/>
        </authorList>
    </citation>
    <scope>NUCLEOTIDE SEQUENCE [LARGE SCALE GENOMIC DNA]</scope>
    <source>
        <strain evidence="2">HyVt-74</strain>
    </source>
</reference>
<organism evidence="2">
    <name type="scientific">candidate division WOR-3 bacterium</name>
    <dbReference type="NCBI Taxonomy" id="2052148"/>
    <lineage>
        <taxon>Bacteria</taxon>
        <taxon>Bacteria division WOR-3</taxon>
    </lineage>
</organism>
<dbReference type="AlphaFoldDB" id="A0A7C5DAJ1"/>
<dbReference type="SMART" id="SM00460">
    <property type="entry name" value="TGc"/>
    <property type="match status" value="1"/>
</dbReference>
<name>A0A7C5DAJ1_UNCW3</name>
<dbReference type="PANTHER" id="PTHR33490:SF6">
    <property type="entry name" value="SLL1049 PROTEIN"/>
    <property type="match status" value="1"/>
</dbReference>
<dbReference type="Pfam" id="PF01841">
    <property type="entry name" value="Transglut_core"/>
    <property type="match status" value="1"/>
</dbReference>
<comment type="caution">
    <text evidence="2">The sequence shown here is derived from an EMBL/GenBank/DDBJ whole genome shotgun (WGS) entry which is preliminary data.</text>
</comment>
<gene>
    <name evidence="2" type="ORF">ENL19_00700</name>
</gene>
<sequence>MKKYFSIFYILFLSLTMYGEFKPIKEFPISPYSGDIAVHNGKIYQVDILKDSIFIYDLRTGERKGRITTAGFSPYSLCFCNDTLVVSNNDEIRFISYKGKIYRAIYSPTSSITGIAFDGKNIWVTGRDGKIYCISRNDGTTIKTLNGPGWRNNGLSFYKGYLWTTNRYRNEIYMICVRNGEVINVLPSPGPYPSGIEVIDNKIYVSDFEMDSVYLFDIPYKDYIIKGKPEKARVTLYFRLINDGPGSINNVDVFIALPENRENQLLLSKPAFEPSPSKIVVDQYNQKVAHYKFQNVKKGEKRTASVKVDAELRSVSYFIVPERVGNLNDIPKEIKKRYLQDKDRYMIKDPFIKNSVKRAIGRERNSYWIAKDIFNYVINHMEYELSGGWDIAPEVLKRGKGSCSEYSYVFISMMRAAGIPTRYIGSVVERGDRASIDGVFHRWTEIYLPGYGWIPVDPSGGDSPIPRNRALAFGHRSNGYLITTIGGGDSRYLDWSYNFNVRVRGYDSNANFHIDRMAIWQPIK</sequence>
<feature type="domain" description="Transglutaminase-like" evidence="1">
    <location>
        <begin position="395"/>
        <end position="460"/>
    </location>
</feature>
<dbReference type="InterPro" id="IPR015943">
    <property type="entry name" value="WD40/YVTN_repeat-like_dom_sf"/>
</dbReference>
<dbReference type="InterPro" id="IPR002931">
    <property type="entry name" value="Transglutaminase-like"/>
</dbReference>
<evidence type="ECO:0000259" key="1">
    <source>
        <dbReference type="SMART" id="SM00460"/>
    </source>
</evidence>
<proteinExistence type="predicted"/>